<dbReference type="InParanoid" id="C5LVI7"/>
<organism evidence="2">
    <name type="scientific">Perkinsus marinus (strain ATCC 50983 / TXsc)</name>
    <dbReference type="NCBI Taxonomy" id="423536"/>
    <lineage>
        <taxon>Eukaryota</taxon>
        <taxon>Sar</taxon>
        <taxon>Alveolata</taxon>
        <taxon>Perkinsozoa</taxon>
        <taxon>Perkinsea</taxon>
        <taxon>Perkinsida</taxon>
        <taxon>Perkinsidae</taxon>
        <taxon>Perkinsus</taxon>
    </lineage>
</organism>
<proteinExistence type="predicted"/>
<name>C5LVI7_PERM5</name>
<dbReference type="EMBL" id="GG685895">
    <property type="protein sequence ID" value="EEQ99255.1"/>
    <property type="molecule type" value="Genomic_DNA"/>
</dbReference>
<dbReference type="AlphaFoldDB" id="C5LVI7"/>
<dbReference type="Proteomes" id="UP000007800">
    <property type="component" value="Unassembled WGS sequence"/>
</dbReference>
<evidence type="ECO:0000313" key="1">
    <source>
        <dbReference type="EMBL" id="EEQ99255.1"/>
    </source>
</evidence>
<protein>
    <submittedName>
        <fullName evidence="1">Uncharacterized protein</fullName>
    </submittedName>
</protein>
<accession>C5LVI7</accession>
<dbReference type="RefSeq" id="XP_002766538.1">
    <property type="nucleotide sequence ID" value="XM_002766492.1"/>
</dbReference>
<sequence>MKKAMELSAFEKKPAEVYDYVTGKSPPQYIEQLPKRSSVMENLRRFKEKNHPLPKAPKQRCGFEIPPEFSHAIIGQEVRPTLVYDSGKDDKDRILVW</sequence>
<evidence type="ECO:0000313" key="2">
    <source>
        <dbReference type="Proteomes" id="UP000007800"/>
    </source>
</evidence>
<gene>
    <name evidence="1" type="ORF">Pmar_PMAR026677</name>
</gene>
<feature type="non-terminal residue" evidence="1">
    <location>
        <position position="97"/>
    </location>
</feature>
<keyword evidence="2" id="KW-1185">Reference proteome</keyword>
<dbReference type="GeneID" id="9045110"/>
<dbReference type="OrthoDB" id="6783931at2759"/>
<reference evidence="1 2" key="1">
    <citation type="submission" date="2008-07" db="EMBL/GenBank/DDBJ databases">
        <authorList>
            <person name="El-Sayed N."/>
            <person name="Caler E."/>
            <person name="Inman J."/>
            <person name="Amedeo P."/>
            <person name="Hass B."/>
            <person name="Wortman J."/>
        </authorList>
    </citation>
    <scope>NUCLEOTIDE SEQUENCE [LARGE SCALE GENOMIC DNA]</scope>
    <source>
        <strain evidence="2">ATCC 50983 / TXsc</strain>
    </source>
</reference>